<evidence type="ECO:0000256" key="5">
    <source>
        <dbReference type="SAM" id="MobiDB-lite"/>
    </source>
</evidence>
<dbReference type="InterPro" id="IPR029016">
    <property type="entry name" value="GAF-like_dom_sf"/>
</dbReference>
<keyword evidence="2" id="KW-0418">Kinase</keyword>
<dbReference type="InterPro" id="IPR011006">
    <property type="entry name" value="CheY-like_superfamily"/>
</dbReference>
<dbReference type="Pfam" id="PF13185">
    <property type="entry name" value="GAF_2"/>
    <property type="match status" value="1"/>
</dbReference>
<dbReference type="Gene3D" id="3.30.450.40">
    <property type="match status" value="1"/>
</dbReference>
<keyword evidence="1" id="KW-0808">Transferase</keyword>
<dbReference type="InterPro" id="IPR005561">
    <property type="entry name" value="ANTAR"/>
</dbReference>
<dbReference type="GO" id="GO:0016301">
    <property type="term" value="F:kinase activity"/>
    <property type="evidence" value="ECO:0007669"/>
    <property type="project" value="UniProtKB-KW"/>
</dbReference>
<reference evidence="7" key="1">
    <citation type="submission" date="2023-06" db="EMBL/GenBank/DDBJ databases">
        <title>Identification of two novel mycobacterium reveal diversities and complexities of Mycobacterium gordonae clade.</title>
        <authorList>
            <person name="Matsumoto Y."/>
            <person name="Nakamura S."/>
            <person name="Motooka D."/>
            <person name="Fukushima K."/>
        </authorList>
    </citation>
    <scope>NUCLEOTIDE SEQUENCE</scope>
    <source>
        <strain evidence="7">TY812</strain>
    </source>
</reference>
<evidence type="ECO:0000313" key="8">
    <source>
        <dbReference type="Proteomes" id="UP001229081"/>
    </source>
</evidence>
<dbReference type="Proteomes" id="UP001229081">
    <property type="component" value="Unassembled WGS sequence"/>
</dbReference>
<dbReference type="EMBL" id="JAUFSA010000001">
    <property type="protein sequence ID" value="MDP7736990.1"/>
    <property type="molecule type" value="Genomic_DNA"/>
</dbReference>
<proteinExistence type="predicted"/>
<evidence type="ECO:0000256" key="4">
    <source>
        <dbReference type="ARBA" id="ARBA00023163"/>
    </source>
</evidence>
<sequence>MLRLVDELQRSRGADFGTVLRDIIAITVAAVPGTQYLGVTVFDDCGTVRTLAASHRDPALSDAAQHDVGEGPCLAAAWERRTIRVDNLAADQRWPRYRDAALGRTGIRSMVSFPLFADETAPAAISFYADSPWAFNDESVELGLIYAAHTSLAWNAIRNQQHFRAALASRDVIGQAKGILMERFDISAVAAFTMLRRFSQESNTKLVHIAEKIIGLQHPDEGAGEPPSQLRNVSCGERP</sequence>
<feature type="region of interest" description="Disordered" evidence="5">
    <location>
        <begin position="218"/>
        <end position="239"/>
    </location>
</feature>
<evidence type="ECO:0000259" key="6">
    <source>
        <dbReference type="PROSITE" id="PS50921"/>
    </source>
</evidence>
<dbReference type="Pfam" id="PF03861">
    <property type="entry name" value="ANTAR"/>
    <property type="match status" value="1"/>
</dbReference>
<dbReference type="PIRSF" id="PIRSF036625">
    <property type="entry name" value="GAF_ANTAR"/>
    <property type="match status" value="1"/>
</dbReference>
<evidence type="ECO:0000256" key="2">
    <source>
        <dbReference type="ARBA" id="ARBA00022777"/>
    </source>
</evidence>
<dbReference type="SUPFAM" id="SSF55781">
    <property type="entry name" value="GAF domain-like"/>
    <property type="match status" value="1"/>
</dbReference>
<keyword evidence="4" id="KW-0804">Transcription</keyword>
<gene>
    <name evidence="7" type="ORF">QXL92_19800</name>
</gene>
<dbReference type="SMART" id="SM01012">
    <property type="entry name" value="ANTAR"/>
    <property type="match status" value="1"/>
</dbReference>
<evidence type="ECO:0000256" key="3">
    <source>
        <dbReference type="ARBA" id="ARBA00023015"/>
    </source>
</evidence>
<dbReference type="InterPro" id="IPR036388">
    <property type="entry name" value="WH-like_DNA-bd_sf"/>
</dbReference>
<protein>
    <submittedName>
        <fullName evidence="7">GAF and ANTAR domain-containing protein</fullName>
    </submittedName>
</protein>
<accession>A0AAJ1S5H8</accession>
<dbReference type="InterPro" id="IPR012074">
    <property type="entry name" value="GAF_ANTAR"/>
</dbReference>
<dbReference type="InterPro" id="IPR003018">
    <property type="entry name" value="GAF"/>
</dbReference>
<dbReference type="GO" id="GO:0003723">
    <property type="term" value="F:RNA binding"/>
    <property type="evidence" value="ECO:0007669"/>
    <property type="project" value="InterPro"/>
</dbReference>
<feature type="domain" description="ANTAR" evidence="6">
    <location>
        <begin position="153"/>
        <end position="214"/>
    </location>
</feature>
<dbReference type="RefSeq" id="WP_306255356.1">
    <property type="nucleotide sequence ID" value="NZ_JAUFSA010000001.1"/>
</dbReference>
<organism evidence="7 8">
    <name type="scientific">Mycobacterium paragordonae</name>
    <dbReference type="NCBI Taxonomy" id="1389713"/>
    <lineage>
        <taxon>Bacteria</taxon>
        <taxon>Bacillati</taxon>
        <taxon>Actinomycetota</taxon>
        <taxon>Actinomycetes</taxon>
        <taxon>Mycobacteriales</taxon>
        <taxon>Mycobacteriaceae</taxon>
        <taxon>Mycobacterium</taxon>
    </lineage>
</organism>
<dbReference type="SUPFAM" id="SSF52172">
    <property type="entry name" value="CheY-like"/>
    <property type="match status" value="1"/>
</dbReference>
<evidence type="ECO:0000256" key="1">
    <source>
        <dbReference type="ARBA" id="ARBA00022679"/>
    </source>
</evidence>
<keyword evidence="3" id="KW-0805">Transcription regulation</keyword>
<name>A0AAJ1S5H8_9MYCO</name>
<evidence type="ECO:0000313" key="7">
    <source>
        <dbReference type="EMBL" id="MDP7736990.1"/>
    </source>
</evidence>
<dbReference type="AlphaFoldDB" id="A0AAJ1S5H8"/>
<dbReference type="Gene3D" id="1.10.10.10">
    <property type="entry name" value="Winged helix-like DNA-binding domain superfamily/Winged helix DNA-binding domain"/>
    <property type="match status" value="1"/>
</dbReference>
<dbReference type="PROSITE" id="PS50921">
    <property type="entry name" value="ANTAR"/>
    <property type="match status" value="1"/>
</dbReference>
<comment type="caution">
    <text evidence="7">The sequence shown here is derived from an EMBL/GenBank/DDBJ whole genome shotgun (WGS) entry which is preliminary data.</text>
</comment>
<dbReference type="SMART" id="SM00065">
    <property type="entry name" value="GAF"/>
    <property type="match status" value="1"/>
</dbReference>